<evidence type="ECO:0000313" key="2">
    <source>
        <dbReference type="Proteomes" id="UP001054945"/>
    </source>
</evidence>
<keyword evidence="2" id="KW-1185">Reference proteome</keyword>
<evidence type="ECO:0000313" key="1">
    <source>
        <dbReference type="EMBL" id="GIY17024.1"/>
    </source>
</evidence>
<sequence>MATYDNSDDDDLSSCDLRSSAENSYRFYEFKKIHLNKRLMNANEKERLVVEKELDDVRKKQIECVNKIGLNTCPNENCPRNHFTDEKMKYLVKKTISLL</sequence>
<gene>
    <name evidence="1" type="ORF">CEXT_296721</name>
</gene>
<proteinExistence type="predicted"/>
<reference evidence="1 2" key="1">
    <citation type="submission" date="2021-06" db="EMBL/GenBank/DDBJ databases">
        <title>Caerostris extrusa draft genome.</title>
        <authorList>
            <person name="Kono N."/>
            <person name="Arakawa K."/>
        </authorList>
    </citation>
    <scope>NUCLEOTIDE SEQUENCE [LARGE SCALE GENOMIC DNA]</scope>
</reference>
<name>A0AAV4R7L4_CAEEX</name>
<dbReference type="EMBL" id="BPLR01007453">
    <property type="protein sequence ID" value="GIY17024.1"/>
    <property type="molecule type" value="Genomic_DNA"/>
</dbReference>
<dbReference type="AlphaFoldDB" id="A0AAV4R7L4"/>
<protein>
    <submittedName>
        <fullName evidence="1">Uncharacterized protein</fullName>
    </submittedName>
</protein>
<comment type="caution">
    <text evidence="1">The sequence shown here is derived from an EMBL/GenBank/DDBJ whole genome shotgun (WGS) entry which is preliminary data.</text>
</comment>
<organism evidence="1 2">
    <name type="scientific">Caerostris extrusa</name>
    <name type="common">Bark spider</name>
    <name type="synonym">Caerostris bankana</name>
    <dbReference type="NCBI Taxonomy" id="172846"/>
    <lineage>
        <taxon>Eukaryota</taxon>
        <taxon>Metazoa</taxon>
        <taxon>Ecdysozoa</taxon>
        <taxon>Arthropoda</taxon>
        <taxon>Chelicerata</taxon>
        <taxon>Arachnida</taxon>
        <taxon>Araneae</taxon>
        <taxon>Araneomorphae</taxon>
        <taxon>Entelegynae</taxon>
        <taxon>Araneoidea</taxon>
        <taxon>Araneidae</taxon>
        <taxon>Caerostris</taxon>
    </lineage>
</organism>
<accession>A0AAV4R7L4</accession>
<dbReference type="Proteomes" id="UP001054945">
    <property type="component" value="Unassembled WGS sequence"/>
</dbReference>